<keyword evidence="5" id="KW-1185">Reference proteome</keyword>
<reference evidence="6" key="1">
    <citation type="submission" date="2025-08" db="UniProtKB">
        <authorList>
            <consortium name="RefSeq"/>
        </authorList>
    </citation>
    <scope>IDENTIFICATION</scope>
    <source>
        <tissue evidence="6">Muscle</tissue>
    </source>
</reference>
<evidence type="ECO:0000259" key="4">
    <source>
        <dbReference type="Pfam" id="PF11857"/>
    </source>
</evidence>
<dbReference type="Proteomes" id="UP000504611">
    <property type="component" value="Unplaced"/>
</dbReference>
<dbReference type="Pfam" id="PF00045">
    <property type="entry name" value="Hemopexin"/>
    <property type="match status" value="1"/>
</dbReference>
<dbReference type="OrthoDB" id="406838at2759"/>
<evidence type="ECO:0000256" key="1">
    <source>
        <dbReference type="PROSITE-ProRule" id="PRU01011"/>
    </source>
</evidence>
<dbReference type="SUPFAM" id="SSF50923">
    <property type="entry name" value="Hemopexin-like domain"/>
    <property type="match status" value="1"/>
</dbReference>
<accession>A0A6I9NVV6</accession>
<dbReference type="InterPro" id="IPR036375">
    <property type="entry name" value="Hemopexin-like_dom_sf"/>
</dbReference>
<feature type="compositionally biased region" description="Basic and acidic residues" evidence="2">
    <location>
        <begin position="91"/>
        <end position="128"/>
    </location>
</feature>
<dbReference type="RefSeq" id="XP_010778978.1">
    <property type="nucleotide sequence ID" value="XM_010780676.1"/>
</dbReference>
<sequence>MYSFILLSVCRYWRYNEETRTTDRDFPKPIERWGKIPHSPKGAFLSDDSAHTYFYKGSNYWRFDNRKSEPEKGYPRSILKDFMGCVGAPDPKPDTDTEQEPKRKPVDPSDRGRDEHKEPDSGKDKDSQPDNTEEEDKELNVVVTEADNESKVMTLIMVIVPLLLILCILVLIYGILRTLQKKETPRALVHCKRSLQNWV</sequence>
<proteinExistence type="predicted"/>
<evidence type="ECO:0000256" key="3">
    <source>
        <dbReference type="SAM" id="Phobius"/>
    </source>
</evidence>
<keyword evidence="3" id="KW-0812">Transmembrane</keyword>
<dbReference type="Gene3D" id="2.110.10.10">
    <property type="entry name" value="Hemopexin-like domain"/>
    <property type="match status" value="1"/>
</dbReference>
<dbReference type="PROSITE" id="PS51642">
    <property type="entry name" value="HEMOPEXIN_2"/>
    <property type="match status" value="1"/>
</dbReference>
<dbReference type="GO" id="GO:0004222">
    <property type="term" value="F:metalloendopeptidase activity"/>
    <property type="evidence" value="ECO:0007669"/>
    <property type="project" value="InterPro"/>
</dbReference>
<dbReference type="GeneID" id="104953700"/>
<feature type="transmembrane region" description="Helical" evidence="3">
    <location>
        <begin position="152"/>
        <end position="176"/>
    </location>
</feature>
<dbReference type="SMART" id="SM00120">
    <property type="entry name" value="HX"/>
    <property type="match status" value="1"/>
</dbReference>
<dbReference type="InterPro" id="IPR021805">
    <property type="entry name" value="Pept_M10A_metallopeptidase_C"/>
</dbReference>
<keyword evidence="3" id="KW-0472">Membrane</keyword>
<organism evidence="5 6">
    <name type="scientific">Notothenia coriiceps</name>
    <name type="common">black rockcod</name>
    <dbReference type="NCBI Taxonomy" id="8208"/>
    <lineage>
        <taxon>Eukaryota</taxon>
        <taxon>Metazoa</taxon>
        <taxon>Chordata</taxon>
        <taxon>Craniata</taxon>
        <taxon>Vertebrata</taxon>
        <taxon>Euteleostomi</taxon>
        <taxon>Actinopterygii</taxon>
        <taxon>Neopterygii</taxon>
        <taxon>Teleostei</taxon>
        <taxon>Neoteleostei</taxon>
        <taxon>Acanthomorphata</taxon>
        <taxon>Eupercaria</taxon>
        <taxon>Perciformes</taxon>
        <taxon>Notothenioidei</taxon>
        <taxon>Nototheniidae</taxon>
        <taxon>Notothenia</taxon>
    </lineage>
</organism>
<dbReference type="Pfam" id="PF11857">
    <property type="entry name" value="DUF3377"/>
    <property type="match status" value="1"/>
</dbReference>
<feature type="repeat" description="Hemopexin" evidence="1">
    <location>
        <begin position="37"/>
        <end position="85"/>
    </location>
</feature>
<name>A0A6I9NVV6_9TELE</name>
<evidence type="ECO:0000256" key="2">
    <source>
        <dbReference type="SAM" id="MobiDB-lite"/>
    </source>
</evidence>
<feature type="region of interest" description="Disordered" evidence="2">
    <location>
        <begin position="85"/>
        <end position="139"/>
    </location>
</feature>
<keyword evidence="3" id="KW-1133">Transmembrane helix</keyword>
<dbReference type="AlphaFoldDB" id="A0A6I9NVV6"/>
<evidence type="ECO:0000313" key="5">
    <source>
        <dbReference type="Proteomes" id="UP000504611"/>
    </source>
</evidence>
<evidence type="ECO:0000313" key="6">
    <source>
        <dbReference type="RefSeq" id="XP_010778978.1"/>
    </source>
</evidence>
<dbReference type="KEGG" id="ncc:104953700"/>
<gene>
    <name evidence="6" type="primary">LOC104953700</name>
</gene>
<protein>
    <submittedName>
        <fullName evidence="6">Matrix metalloproteinase-15-like</fullName>
    </submittedName>
</protein>
<dbReference type="InterPro" id="IPR018487">
    <property type="entry name" value="Hemopexin-like_repeat"/>
</dbReference>
<feature type="domain" description="Peptidase M10A matrix metallopeptidase C-terminal" evidence="4">
    <location>
        <begin position="130"/>
        <end position="199"/>
    </location>
</feature>